<keyword evidence="11" id="KW-0961">Cell wall biogenesis/degradation</keyword>
<evidence type="ECO:0000256" key="8">
    <source>
        <dbReference type="ARBA" id="ARBA00022960"/>
    </source>
</evidence>
<dbReference type="eggNOG" id="COG0744">
    <property type="taxonomic scope" value="Bacteria"/>
</dbReference>
<dbReference type="SUPFAM" id="SSF53955">
    <property type="entry name" value="Lysozyme-like"/>
    <property type="match status" value="1"/>
</dbReference>
<dbReference type="GO" id="GO:0009252">
    <property type="term" value="P:peptidoglycan biosynthetic process"/>
    <property type="evidence" value="ECO:0007669"/>
    <property type="project" value="UniProtKB-KW"/>
</dbReference>
<evidence type="ECO:0000256" key="3">
    <source>
        <dbReference type="ARBA" id="ARBA00022645"/>
    </source>
</evidence>
<dbReference type="PANTHER" id="PTHR32282">
    <property type="entry name" value="BINDING PROTEIN TRANSPEPTIDASE, PUTATIVE-RELATED"/>
    <property type="match status" value="1"/>
</dbReference>
<dbReference type="HOGENOM" id="CLU_006354_1_2_9"/>
<feature type="region of interest" description="Disordered" evidence="14">
    <location>
        <begin position="1"/>
        <end position="31"/>
    </location>
</feature>
<dbReference type="OrthoDB" id="9766909at2"/>
<dbReference type="GO" id="GO:0008955">
    <property type="term" value="F:peptidoglycan glycosyltransferase activity"/>
    <property type="evidence" value="ECO:0007669"/>
    <property type="project" value="UniProtKB-EC"/>
</dbReference>
<feature type="domain" description="Glycosyl transferase family 51" evidence="15">
    <location>
        <begin position="110"/>
        <end position="275"/>
    </location>
</feature>
<dbReference type="GO" id="GO:0071555">
    <property type="term" value="P:cell wall organization"/>
    <property type="evidence" value="ECO:0007669"/>
    <property type="project" value="UniProtKB-KW"/>
</dbReference>
<evidence type="ECO:0000256" key="10">
    <source>
        <dbReference type="ARBA" id="ARBA00023268"/>
    </source>
</evidence>
<protein>
    <submittedName>
        <fullName evidence="16">Transglycosylase</fullName>
    </submittedName>
</protein>
<dbReference type="InterPro" id="IPR001264">
    <property type="entry name" value="Glyco_trans_51"/>
</dbReference>
<dbReference type="AlphaFoldDB" id="C4V381"/>
<name>C4V381_9FIRM</name>
<evidence type="ECO:0000256" key="9">
    <source>
        <dbReference type="ARBA" id="ARBA00022984"/>
    </source>
</evidence>
<evidence type="ECO:0000256" key="13">
    <source>
        <dbReference type="ARBA" id="ARBA00049902"/>
    </source>
</evidence>
<feature type="compositionally biased region" description="Basic residues" evidence="14">
    <location>
        <begin position="13"/>
        <end position="31"/>
    </location>
</feature>
<keyword evidence="7" id="KW-0378">Hydrolase</keyword>
<dbReference type="Pfam" id="PF00912">
    <property type="entry name" value="Transgly"/>
    <property type="match status" value="1"/>
</dbReference>
<comment type="catalytic activity">
    <reaction evidence="12">
        <text>Preferential cleavage: (Ac)2-L-Lys-D-Ala-|-D-Ala. Also transpeptidation of peptidyl-alanyl moieties that are N-acyl substituents of D-alanine.</text>
        <dbReference type="EC" id="3.4.16.4"/>
    </reaction>
</comment>
<keyword evidence="10" id="KW-0511">Multifunctional enzyme</keyword>
<gene>
    <name evidence="16" type="ORF">HMPREF0908_0975</name>
</gene>
<evidence type="ECO:0000313" key="17">
    <source>
        <dbReference type="Proteomes" id="UP000005309"/>
    </source>
</evidence>
<dbReference type="GO" id="GO:0009002">
    <property type="term" value="F:serine-type D-Ala-D-Ala carboxypeptidase activity"/>
    <property type="evidence" value="ECO:0007669"/>
    <property type="project" value="UniProtKB-EC"/>
</dbReference>
<dbReference type="Gene3D" id="1.10.3810.10">
    <property type="entry name" value="Biosynthetic peptidoglycan transglycosylase-like"/>
    <property type="match status" value="1"/>
</dbReference>
<dbReference type="STRING" id="638302.HMPREF0908_0975"/>
<dbReference type="InterPro" id="IPR023346">
    <property type="entry name" value="Lysozyme-like_dom_sf"/>
</dbReference>
<keyword evidence="4" id="KW-0645">Protease</keyword>
<accession>C4V381</accession>
<comment type="catalytic activity">
    <reaction evidence="13">
        <text>[GlcNAc-(1-&gt;4)-Mur2Ac(oyl-L-Ala-gamma-D-Glu-L-Lys-D-Ala-D-Ala)](n)-di-trans,octa-cis-undecaprenyl diphosphate + beta-D-GlcNAc-(1-&gt;4)-Mur2Ac(oyl-L-Ala-gamma-D-Glu-L-Lys-D-Ala-D-Ala)-di-trans,octa-cis-undecaprenyl diphosphate = [GlcNAc-(1-&gt;4)-Mur2Ac(oyl-L-Ala-gamma-D-Glu-L-Lys-D-Ala-D-Ala)](n+1)-di-trans,octa-cis-undecaprenyl diphosphate + di-trans,octa-cis-undecaprenyl diphosphate + H(+)</text>
        <dbReference type="Rhea" id="RHEA:23708"/>
        <dbReference type="Rhea" id="RHEA-COMP:9602"/>
        <dbReference type="Rhea" id="RHEA-COMP:9603"/>
        <dbReference type="ChEBI" id="CHEBI:15378"/>
        <dbReference type="ChEBI" id="CHEBI:58405"/>
        <dbReference type="ChEBI" id="CHEBI:60033"/>
        <dbReference type="ChEBI" id="CHEBI:78435"/>
        <dbReference type="EC" id="2.4.99.28"/>
    </reaction>
</comment>
<reference evidence="16 17" key="1">
    <citation type="submission" date="2009-04" db="EMBL/GenBank/DDBJ databases">
        <authorList>
            <person name="Qin X."/>
            <person name="Bachman B."/>
            <person name="Battles P."/>
            <person name="Bell A."/>
            <person name="Bess C."/>
            <person name="Bickham C."/>
            <person name="Chaboub L."/>
            <person name="Chen D."/>
            <person name="Coyle M."/>
            <person name="Deiros D.R."/>
            <person name="Dinh H."/>
            <person name="Forbes L."/>
            <person name="Fowler G."/>
            <person name="Francisco L."/>
            <person name="Fu Q."/>
            <person name="Gubbala S."/>
            <person name="Hale W."/>
            <person name="Han Y."/>
            <person name="Hemphill L."/>
            <person name="Highlander S.K."/>
            <person name="Hirani K."/>
            <person name="Hogues M."/>
            <person name="Jackson L."/>
            <person name="Jakkamsetti A."/>
            <person name="Javaid M."/>
            <person name="Jiang H."/>
            <person name="Korchina V."/>
            <person name="Kovar C."/>
            <person name="Lara F."/>
            <person name="Lee S."/>
            <person name="Mata R."/>
            <person name="Mathew T."/>
            <person name="Moen C."/>
            <person name="Morales K."/>
            <person name="Munidasa M."/>
            <person name="Nazareth L."/>
            <person name="Ngo R."/>
            <person name="Nguyen L."/>
            <person name="Okwuonu G."/>
            <person name="Ongeri F."/>
            <person name="Patil S."/>
            <person name="Petrosino J."/>
            <person name="Pham C."/>
            <person name="Pham P."/>
            <person name="Pu L.-L."/>
            <person name="Puazo M."/>
            <person name="Raj R."/>
            <person name="Reid J."/>
            <person name="Rouhana J."/>
            <person name="Saada N."/>
            <person name="Shang Y."/>
            <person name="Simmons D."/>
            <person name="Thornton R."/>
            <person name="Warren J."/>
            <person name="Weissenberger G."/>
            <person name="Zhang J."/>
            <person name="Zhang L."/>
            <person name="Zhou C."/>
            <person name="Zhu D."/>
            <person name="Muzny D."/>
            <person name="Worley K."/>
            <person name="Gibbs R."/>
        </authorList>
    </citation>
    <scope>NUCLEOTIDE SEQUENCE [LARGE SCALE GENOMIC DNA]</scope>
    <source>
        <strain evidence="16 17">ATCC 43531</strain>
    </source>
</reference>
<dbReference type="FunFam" id="1.10.3810.10:FF:000001">
    <property type="entry name" value="Penicillin-binding protein 1A"/>
    <property type="match status" value="1"/>
</dbReference>
<evidence type="ECO:0000256" key="2">
    <source>
        <dbReference type="ARBA" id="ARBA00007739"/>
    </source>
</evidence>
<dbReference type="InterPro" id="IPR050396">
    <property type="entry name" value="Glycosyltr_51/Transpeptidase"/>
</dbReference>
<dbReference type="PANTHER" id="PTHR32282:SF33">
    <property type="entry name" value="PEPTIDOGLYCAN GLYCOSYLTRANSFERASE"/>
    <property type="match status" value="1"/>
</dbReference>
<evidence type="ECO:0000256" key="6">
    <source>
        <dbReference type="ARBA" id="ARBA00022679"/>
    </source>
</evidence>
<keyword evidence="17" id="KW-1185">Reference proteome</keyword>
<evidence type="ECO:0000256" key="11">
    <source>
        <dbReference type="ARBA" id="ARBA00023316"/>
    </source>
</evidence>
<evidence type="ECO:0000256" key="5">
    <source>
        <dbReference type="ARBA" id="ARBA00022676"/>
    </source>
</evidence>
<keyword evidence="6" id="KW-0808">Transferase</keyword>
<dbReference type="GO" id="GO:0008360">
    <property type="term" value="P:regulation of cell shape"/>
    <property type="evidence" value="ECO:0007669"/>
    <property type="project" value="UniProtKB-KW"/>
</dbReference>
<evidence type="ECO:0000256" key="14">
    <source>
        <dbReference type="SAM" id="MobiDB-lite"/>
    </source>
</evidence>
<keyword evidence="5" id="KW-0328">Glycosyltransferase</keyword>
<dbReference type="EMBL" id="ACLA01000013">
    <property type="protein sequence ID" value="EEQ48693.1"/>
    <property type="molecule type" value="Genomic_DNA"/>
</dbReference>
<comment type="similarity">
    <text evidence="1">In the C-terminal section; belongs to the transpeptidase family.</text>
</comment>
<dbReference type="RefSeq" id="WP_006689709.1">
    <property type="nucleotide sequence ID" value="NZ_GG694006.1"/>
</dbReference>
<keyword evidence="9" id="KW-0573">Peptidoglycan synthesis</keyword>
<keyword evidence="8" id="KW-0133">Cell shape</keyword>
<evidence type="ECO:0000256" key="12">
    <source>
        <dbReference type="ARBA" id="ARBA00034000"/>
    </source>
</evidence>
<comment type="similarity">
    <text evidence="2">In the N-terminal section; belongs to the glycosyltransferase 51 family.</text>
</comment>
<evidence type="ECO:0000256" key="1">
    <source>
        <dbReference type="ARBA" id="ARBA00007090"/>
    </source>
</evidence>
<sequence length="299" mass="33710">MQDMNNTIEEMPRRRKTRRRSSVRKKPSRRKKTPLSLGRFFMILIPILLLVGAGTFFFAPHTWQELGTLLPEAEHQKPANQLHEICEPDAADRILRVLFVRRAIDARLDRADYVPIGRIAPDLQHAIIAVEDRRFYEHHGFDMTGMARATLVNIQHGRIEEGASTITQQLVKNLFFGSEQTFVRKAEELLLALDIEIACSKEEILEMYLNVVYYGDGFYGVHAASDGYFGKSPDALDLPEASMLAGVPNAPSEVSPSVNFIAAKKRQAVVLDAMQAQGMIDARTAEDAKLQALILRPRR</sequence>
<proteinExistence type="inferred from homology"/>
<evidence type="ECO:0000259" key="15">
    <source>
        <dbReference type="Pfam" id="PF00912"/>
    </source>
</evidence>
<evidence type="ECO:0000256" key="7">
    <source>
        <dbReference type="ARBA" id="ARBA00022801"/>
    </source>
</evidence>
<evidence type="ECO:0000256" key="4">
    <source>
        <dbReference type="ARBA" id="ARBA00022670"/>
    </source>
</evidence>
<evidence type="ECO:0000313" key="16">
    <source>
        <dbReference type="EMBL" id="EEQ48693.1"/>
    </source>
</evidence>
<dbReference type="Proteomes" id="UP000005309">
    <property type="component" value="Unassembled WGS sequence"/>
</dbReference>
<keyword evidence="3" id="KW-0121">Carboxypeptidase</keyword>
<dbReference type="InterPro" id="IPR036950">
    <property type="entry name" value="PBP_transglycosylase"/>
</dbReference>
<comment type="caution">
    <text evidence="16">The sequence shown here is derived from an EMBL/GenBank/DDBJ whole genome shotgun (WGS) entry which is preliminary data.</text>
</comment>
<organism evidence="16 17">
    <name type="scientific">Selenomonas flueggei ATCC 43531</name>
    <dbReference type="NCBI Taxonomy" id="638302"/>
    <lineage>
        <taxon>Bacteria</taxon>
        <taxon>Bacillati</taxon>
        <taxon>Bacillota</taxon>
        <taxon>Negativicutes</taxon>
        <taxon>Selenomonadales</taxon>
        <taxon>Selenomonadaceae</taxon>
        <taxon>Selenomonas</taxon>
    </lineage>
</organism>
<dbReference type="GO" id="GO:0006508">
    <property type="term" value="P:proteolysis"/>
    <property type="evidence" value="ECO:0007669"/>
    <property type="project" value="UniProtKB-KW"/>
</dbReference>